<evidence type="ECO:0000259" key="7">
    <source>
        <dbReference type="PROSITE" id="PS51900"/>
    </source>
</evidence>
<dbReference type="InterPro" id="IPR013762">
    <property type="entry name" value="Integrase-like_cat_sf"/>
</dbReference>
<dbReference type="GeneID" id="82186693"/>
<evidence type="ECO:0000256" key="3">
    <source>
        <dbReference type="ARBA" id="ARBA00023125"/>
    </source>
</evidence>
<dbReference type="InterPro" id="IPR004107">
    <property type="entry name" value="Integrase_SAM-like_N"/>
</dbReference>
<dbReference type="GO" id="GO:0006310">
    <property type="term" value="P:DNA recombination"/>
    <property type="evidence" value="ECO:0007669"/>
    <property type="project" value="UniProtKB-KW"/>
</dbReference>
<dbReference type="Pfam" id="PF00589">
    <property type="entry name" value="Phage_integrase"/>
    <property type="match status" value="1"/>
</dbReference>
<dbReference type="KEGG" id="bcae:A4V03_06040"/>
<evidence type="ECO:0000259" key="6">
    <source>
        <dbReference type="PROSITE" id="PS51898"/>
    </source>
</evidence>
<dbReference type="InterPro" id="IPR050090">
    <property type="entry name" value="Tyrosine_recombinase_XerCD"/>
</dbReference>
<dbReference type="PROSITE" id="PS51898">
    <property type="entry name" value="TYR_RECOMBINASE"/>
    <property type="match status" value="1"/>
</dbReference>
<accession>A0A1C7GX92</accession>
<evidence type="ECO:0000256" key="2">
    <source>
        <dbReference type="ARBA" id="ARBA00022908"/>
    </source>
</evidence>
<dbReference type="PROSITE" id="PS51900">
    <property type="entry name" value="CB"/>
    <property type="match status" value="1"/>
</dbReference>
<organism evidence="8 9">
    <name type="scientific">Bacteroides caecimuris</name>
    <dbReference type="NCBI Taxonomy" id="1796613"/>
    <lineage>
        <taxon>Bacteria</taxon>
        <taxon>Pseudomonadati</taxon>
        <taxon>Bacteroidota</taxon>
        <taxon>Bacteroidia</taxon>
        <taxon>Bacteroidales</taxon>
        <taxon>Bacteroidaceae</taxon>
        <taxon>Bacteroides</taxon>
    </lineage>
</organism>
<dbReference type="RefSeq" id="WP_016278435.1">
    <property type="nucleotide sequence ID" value="NZ_CP015401.2"/>
</dbReference>
<name>A0A1C7GX92_9BACE</name>
<evidence type="ECO:0000256" key="4">
    <source>
        <dbReference type="ARBA" id="ARBA00023172"/>
    </source>
</evidence>
<dbReference type="OrthoDB" id="107900at2"/>
<dbReference type="Gene3D" id="1.10.150.130">
    <property type="match status" value="1"/>
</dbReference>
<dbReference type="InterPro" id="IPR002104">
    <property type="entry name" value="Integrase_catalytic"/>
</dbReference>
<dbReference type="Proteomes" id="UP000092631">
    <property type="component" value="Chromosome"/>
</dbReference>
<evidence type="ECO:0000256" key="1">
    <source>
        <dbReference type="ARBA" id="ARBA00008857"/>
    </source>
</evidence>
<feature type="domain" description="Tyr recombinase" evidence="6">
    <location>
        <begin position="127"/>
        <end position="318"/>
    </location>
</feature>
<dbReference type="AlphaFoldDB" id="A0A1C7GX92"/>
<feature type="domain" description="Core-binding (CB)" evidence="7">
    <location>
        <begin position="10"/>
        <end position="103"/>
    </location>
</feature>
<keyword evidence="9" id="KW-1185">Reference proteome</keyword>
<evidence type="ECO:0000313" key="8">
    <source>
        <dbReference type="EMBL" id="ANU57178.1"/>
    </source>
</evidence>
<dbReference type="InterPro" id="IPR044068">
    <property type="entry name" value="CB"/>
</dbReference>
<dbReference type="GO" id="GO:0015074">
    <property type="term" value="P:DNA integration"/>
    <property type="evidence" value="ECO:0007669"/>
    <property type="project" value="UniProtKB-KW"/>
</dbReference>
<dbReference type="InterPro" id="IPR011010">
    <property type="entry name" value="DNA_brk_join_enz"/>
</dbReference>
<dbReference type="PANTHER" id="PTHR30349">
    <property type="entry name" value="PHAGE INTEGRASE-RELATED"/>
    <property type="match status" value="1"/>
</dbReference>
<dbReference type="GO" id="GO:0003677">
    <property type="term" value="F:DNA binding"/>
    <property type="evidence" value="ECO:0007669"/>
    <property type="project" value="UniProtKB-UniRule"/>
</dbReference>
<keyword evidence="2" id="KW-0229">DNA integration</keyword>
<protein>
    <submittedName>
        <fullName evidence="8">Recombinase XerC</fullName>
    </submittedName>
</protein>
<evidence type="ECO:0000313" key="9">
    <source>
        <dbReference type="Proteomes" id="UP000092631"/>
    </source>
</evidence>
<sequence length="349" mass="39875">MKKKINPQAMQIAACLHDWLEHHVPSIKACSRHTLRNYHVSMTLYAEFLRTVKGITPETLNADCFCKKNIEEWIVWMKKVRNCSPATCNVRLSALRAFLKYLSDNDISFVSVFLQAENVPNEKTPKRKVIGLSKLAVDTLLSMPNQRTAIGFRDYTLLLLLYSTAVRINELLTLKICNITMDCAKPHIIVIGKGRKRRPIPLLAKPVQYLKKYLTECHPNPGDAEALLFSSKSRGIYTPMSAENVNKMLKRYAKMAHGKCSDVPLDIHAHQFRHAKASHWLENGMNIAQISYLLGHENIQTTMVYLDITTEQEEKALETLEDENQRCVGKKWKSAKGKMELEVFLGLHK</sequence>
<dbReference type="InterPro" id="IPR010998">
    <property type="entry name" value="Integrase_recombinase_N"/>
</dbReference>
<dbReference type="EMBL" id="CP015401">
    <property type="protein sequence ID" value="ANU57178.1"/>
    <property type="molecule type" value="Genomic_DNA"/>
</dbReference>
<dbReference type="Pfam" id="PF02899">
    <property type="entry name" value="Phage_int_SAM_1"/>
    <property type="match status" value="1"/>
</dbReference>
<comment type="similarity">
    <text evidence="1">Belongs to the 'phage' integrase family.</text>
</comment>
<proteinExistence type="inferred from homology"/>
<evidence type="ECO:0000256" key="5">
    <source>
        <dbReference type="PROSITE-ProRule" id="PRU01248"/>
    </source>
</evidence>
<keyword evidence="4" id="KW-0233">DNA recombination</keyword>
<gene>
    <name evidence="8" type="ORF">A4V03_06040</name>
</gene>
<dbReference type="PANTHER" id="PTHR30349:SF41">
    <property type="entry name" value="INTEGRASE_RECOMBINASE PROTEIN MJ0367-RELATED"/>
    <property type="match status" value="1"/>
</dbReference>
<keyword evidence="3 5" id="KW-0238">DNA-binding</keyword>
<dbReference type="Gene3D" id="1.10.443.10">
    <property type="entry name" value="Intergrase catalytic core"/>
    <property type="match status" value="1"/>
</dbReference>
<dbReference type="SUPFAM" id="SSF56349">
    <property type="entry name" value="DNA breaking-rejoining enzymes"/>
    <property type="match status" value="1"/>
</dbReference>
<reference evidence="9" key="1">
    <citation type="submission" date="2016-04" db="EMBL/GenBank/DDBJ databases">
        <title>Complete Genome Sequences of Twelve Strains of a Stable Defined Moderately Diverse Mouse Microbiota 2 (sDMDMm2).</title>
        <authorList>
            <person name="Uchimura Y."/>
            <person name="Wyss M."/>
            <person name="Brugiroux S."/>
            <person name="Limenitakis J.P."/>
            <person name="Stecher B."/>
            <person name="McCoy K.D."/>
            <person name="Macpherson A.J."/>
        </authorList>
    </citation>
    <scope>NUCLEOTIDE SEQUENCE [LARGE SCALE GENOMIC DNA]</scope>
    <source>
        <strain evidence="9">I48</strain>
    </source>
</reference>